<evidence type="ECO:0000256" key="2">
    <source>
        <dbReference type="ARBA" id="ARBA00022723"/>
    </source>
</evidence>
<sequence length="325" mass="35076">MQFTSLFVLATSLVAASAQNILLTNDDGWAATNIRAFYRDLKASGHNVVMVAPARQYSGNGGRFITPTTSTLTAAAVFEYPPAGSPAWGHEEDDPNVWYFDGSPAACVAFGLDYVVPKYFNNMTVDVVVGGPNEGNNLGERDYVISGTIGATYYATERGYPAIAFSGANSNNSFFKDNLDEDPDHAPNIYSKYAIQVLEALAKGHGDGDRLLPESYALNVNFPAAGSDINASCRELTFRHTRFTGSKSLAYKVEYDHTAENMKQTTLATSAVQNCAAGDCELPDEFTIINNGNCEATISVFAIDLDAGEQLTEQTLSLFESVLEK</sequence>
<keyword evidence="7" id="KW-1185">Reference proteome</keyword>
<dbReference type="PANTHER" id="PTHR30457">
    <property type="entry name" value="5'-NUCLEOTIDASE SURE"/>
    <property type="match status" value="1"/>
</dbReference>
<dbReference type="Pfam" id="PF01975">
    <property type="entry name" value="SurE"/>
    <property type="match status" value="1"/>
</dbReference>
<reference evidence="6" key="2">
    <citation type="submission" date="2021-01" db="EMBL/GenBank/DDBJ databases">
        <authorList>
            <person name="Schikora-Tamarit M.A."/>
        </authorList>
    </citation>
    <scope>NUCLEOTIDE SEQUENCE</scope>
    <source>
        <strain evidence="6">NCAIM Y.01608</strain>
    </source>
</reference>
<dbReference type="GO" id="GO:0008252">
    <property type="term" value="F:nucleotidase activity"/>
    <property type="evidence" value="ECO:0007669"/>
    <property type="project" value="InterPro"/>
</dbReference>
<comment type="similarity">
    <text evidence="1">Belongs to the SurE nucleotidase family.</text>
</comment>
<dbReference type="Proteomes" id="UP000788993">
    <property type="component" value="Unassembled WGS sequence"/>
</dbReference>
<keyword evidence="2" id="KW-0479">Metal-binding</keyword>
<dbReference type="AlphaFoldDB" id="A0A9P8TEP3"/>
<accession>A0A9P8TEP3</accession>
<gene>
    <name evidence="6" type="ORF">OGATHE_001308</name>
</gene>
<dbReference type="InterPro" id="IPR002828">
    <property type="entry name" value="SurE-like_Pase/nucleotidase"/>
</dbReference>
<reference evidence="6" key="1">
    <citation type="journal article" date="2021" name="Open Biol.">
        <title>Shared evolutionary footprints suggest mitochondrial oxidative damage underlies multiple complex I losses in fungi.</title>
        <authorList>
            <person name="Schikora-Tamarit M.A."/>
            <person name="Marcet-Houben M."/>
            <person name="Nosek J."/>
            <person name="Gabaldon T."/>
        </authorList>
    </citation>
    <scope>NUCLEOTIDE SEQUENCE</scope>
    <source>
        <strain evidence="6">NCAIM Y.01608</strain>
    </source>
</reference>
<dbReference type="InterPro" id="IPR036523">
    <property type="entry name" value="SurE-like_sf"/>
</dbReference>
<comment type="caution">
    <text evidence="6">The sequence shown here is derived from an EMBL/GenBank/DDBJ whole genome shotgun (WGS) entry which is preliminary data.</text>
</comment>
<proteinExistence type="inferred from homology"/>
<evidence type="ECO:0000313" key="6">
    <source>
        <dbReference type="EMBL" id="KAH3676818.1"/>
    </source>
</evidence>
<dbReference type="GO" id="GO:0046872">
    <property type="term" value="F:metal ion binding"/>
    <property type="evidence" value="ECO:0007669"/>
    <property type="project" value="UniProtKB-KW"/>
</dbReference>
<evidence type="ECO:0000259" key="5">
    <source>
        <dbReference type="Pfam" id="PF01975"/>
    </source>
</evidence>
<protein>
    <recommendedName>
        <fullName evidence="5">Survival protein SurE-like phosphatase/nucleotidase domain-containing protein</fullName>
    </recommendedName>
</protein>
<dbReference type="EMBL" id="JAEUBD010000146">
    <property type="protein sequence ID" value="KAH3676818.1"/>
    <property type="molecule type" value="Genomic_DNA"/>
</dbReference>
<dbReference type="SUPFAM" id="SSF64167">
    <property type="entry name" value="SurE-like"/>
    <property type="match status" value="1"/>
</dbReference>
<organism evidence="6 7">
    <name type="scientific">Ogataea polymorpha</name>
    <dbReference type="NCBI Taxonomy" id="460523"/>
    <lineage>
        <taxon>Eukaryota</taxon>
        <taxon>Fungi</taxon>
        <taxon>Dikarya</taxon>
        <taxon>Ascomycota</taxon>
        <taxon>Saccharomycotina</taxon>
        <taxon>Pichiomycetes</taxon>
        <taxon>Pichiales</taxon>
        <taxon>Pichiaceae</taxon>
        <taxon>Ogataea</taxon>
    </lineage>
</organism>
<feature type="domain" description="Survival protein SurE-like phosphatase/nucleotidase" evidence="5">
    <location>
        <begin position="21"/>
        <end position="228"/>
    </location>
</feature>
<dbReference type="InterPro" id="IPR030048">
    <property type="entry name" value="SurE"/>
</dbReference>
<feature type="signal peptide" evidence="4">
    <location>
        <begin position="1"/>
        <end position="18"/>
    </location>
</feature>
<feature type="chain" id="PRO_5040124864" description="Survival protein SurE-like phosphatase/nucleotidase domain-containing protein" evidence="4">
    <location>
        <begin position="19"/>
        <end position="325"/>
    </location>
</feature>
<evidence type="ECO:0000256" key="3">
    <source>
        <dbReference type="ARBA" id="ARBA00022801"/>
    </source>
</evidence>
<keyword evidence="3" id="KW-0378">Hydrolase</keyword>
<keyword evidence="4" id="KW-0732">Signal</keyword>
<evidence type="ECO:0000256" key="1">
    <source>
        <dbReference type="ARBA" id="ARBA00011062"/>
    </source>
</evidence>
<name>A0A9P8TEP3_9ASCO</name>
<dbReference type="PANTHER" id="PTHR30457:SF0">
    <property type="entry name" value="PHOSPHATASE, PUTATIVE (AFU_ORTHOLOGUE AFUA_4G01070)-RELATED"/>
    <property type="match status" value="1"/>
</dbReference>
<dbReference type="Gene3D" id="3.40.1210.10">
    <property type="entry name" value="Survival protein SurE-like phosphatase/nucleotidase"/>
    <property type="match status" value="1"/>
</dbReference>
<evidence type="ECO:0000313" key="7">
    <source>
        <dbReference type="Proteomes" id="UP000788993"/>
    </source>
</evidence>
<evidence type="ECO:0000256" key="4">
    <source>
        <dbReference type="SAM" id="SignalP"/>
    </source>
</evidence>
<dbReference type="NCBIfam" id="TIGR00087">
    <property type="entry name" value="surE"/>
    <property type="match status" value="1"/>
</dbReference>